<evidence type="ECO:0000313" key="2">
    <source>
        <dbReference type="Proteomes" id="UP001156498"/>
    </source>
</evidence>
<keyword evidence="2" id="KW-1185">Reference proteome</keyword>
<sequence length="102" mass="10760">MQNTTAVPILSPVLAPGALRAEAELMAAEAAPRRFAVCAMDYDESDAVVLAWGQAFRDGRVTLVGDAVPVRGTFSSVRSALRVCRALGAPLHVAWVDPEPEG</sequence>
<accession>A0ABY6YIH1</accession>
<dbReference type="Proteomes" id="UP001156498">
    <property type="component" value="Chromosome"/>
</dbReference>
<protein>
    <submittedName>
        <fullName evidence="1">Uncharacterized protein</fullName>
    </submittedName>
</protein>
<reference evidence="1 2" key="1">
    <citation type="journal article" date="2013" name="Int. J. Syst. Evol. Microbiol.">
        <title>Description of Streptomonospora sediminis sp. nov. and Streptomonospora nanhaiensis sp. nov., and reclassification of Nocardiopsis arabia Hozzein &amp; Goodfellow 2008 as Streptomonospora arabica comb. nov. and emended description of the genus Streptomonospora.</title>
        <authorList>
            <person name="Zhang D.F."/>
            <person name="Pan H.Q."/>
            <person name="He J."/>
            <person name="Zhang X.M."/>
            <person name="Zhang Y.G."/>
            <person name="Klenk H.P."/>
            <person name="Hu J.C."/>
            <person name="Li W.J."/>
        </authorList>
    </citation>
    <scope>NUCLEOTIDE SEQUENCE [LARGE SCALE GENOMIC DNA]</scope>
    <source>
        <strain evidence="1 2">12A09</strain>
    </source>
</reference>
<gene>
    <name evidence="1" type="ORF">OUQ99_22570</name>
</gene>
<organism evidence="1 2">
    <name type="scientific">Streptomonospora nanhaiensis</name>
    <dbReference type="NCBI Taxonomy" id="1323731"/>
    <lineage>
        <taxon>Bacteria</taxon>
        <taxon>Bacillati</taxon>
        <taxon>Actinomycetota</taxon>
        <taxon>Actinomycetes</taxon>
        <taxon>Streptosporangiales</taxon>
        <taxon>Nocardiopsidaceae</taxon>
        <taxon>Streptomonospora</taxon>
    </lineage>
</organism>
<name>A0ABY6YIH1_9ACTN</name>
<evidence type="ECO:0000313" key="1">
    <source>
        <dbReference type="EMBL" id="WAE71994.1"/>
    </source>
</evidence>
<proteinExistence type="predicted"/>
<dbReference type="EMBL" id="CP113264">
    <property type="protein sequence ID" value="WAE71994.1"/>
    <property type="molecule type" value="Genomic_DNA"/>
</dbReference>
<dbReference type="RefSeq" id="WP_267945797.1">
    <property type="nucleotide sequence ID" value="NZ_CP113264.1"/>
</dbReference>